<reference evidence="1" key="1">
    <citation type="submission" date="2023-04" db="EMBL/GenBank/DDBJ databases">
        <title>Candida boidinii NBRC 1967.</title>
        <authorList>
            <person name="Ichikawa N."/>
            <person name="Sato H."/>
            <person name="Tonouchi N."/>
        </authorList>
    </citation>
    <scope>NUCLEOTIDE SEQUENCE</scope>
    <source>
        <strain evidence="1">NBRC 1967</strain>
    </source>
</reference>
<dbReference type="Proteomes" id="UP001165101">
    <property type="component" value="Unassembled WGS sequence"/>
</dbReference>
<name>A0ACB5TFX0_CANBO</name>
<sequence length="528" mass="62315">MDSVYKSVLNDLSDLKNNELSINLFKKLNNFLLLNKKQGLIDNNDDVSITKIYDSFFKYSNNNNNNNNNNNDLNYSYILFENILKNKNLSNFVKISNHTRNIISNIINDNFTNLSKEIKLKNSISISNEELESLNNEFIKFSKKLCDFIYYKESLLIFNNKSYIIYNYIDKLIKLKEINLSNILFIKIFKLSPKLFNDFNKQLDPSHLNYNKEIIKLAIKFKWISKIKLNNNPRSIGGIDFYELNNDSNNNNININDIKVEDFYEDRNEIIIFNDNSNRKILKNNLINKSKESNFENQIINERNKNIGNINNNIIINNNNKSNYESKFMPNSTRSRNRFNDDNNMKRSKNFESRRFQTKNNETNNKNDNIQRSKDPKWDTKWDINKSNKNNVYNDKPYDKSYSVGSKSNDFNTKSIPAKPKSDNFKPKSDNITGTDNRLKEFYSNSNNKSMDLDSKETKSKETKLKNSKNFKNKSKSDPNKVLKTETDMLNSVKNRKPLILTKKQYHMKLNPTEEAIKVKLYDYDEFK</sequence>
<comment type="caution">
    <text evidence="1">The sequence shown here is derived from an EMBL/GenBank/DDBJ whole genome shotgun (WGS) entry which is preliminary data.</text>
</comment>
<dbReference type="EMBL" id="BSXV01000119">
    <property type="protein sequence ID" value="GME87597.1"/>
    <property type="molecule type" value="Genomic_DNA"/>
</dbReference>
<gene>
    <name evidence="1" type="ORF">Cboi01_000045800</name>
</gene>
<proteinExistence type="predicted"/>
<accession>A0ACB5TFX0</accession>
<evidence type="ECO:0000313" key="2">
    <source>
        <dbReference type="Proteomes" id="UP001165101"/>
    </source>
</evidence>
<keyword evidence="2" id="KW-1185">Reference proteome</keyword>
<protein>
    <submittedName>
        <fullName evidence="1">Unnamed protein product</fullName>
    </submittedName>
</protein>
<organism evidence="1 2">
    <name type="scientific">Candida boidinii</name>
    <name type="common">Yeast</name>
    <dbReference type="NCBI Taxonomy" id="5477"/>
    <lineage>
        <taxon>Eukaryota</taxon>
        <taxon>Fungi</taxon>
        <taxon>Dikarya</taxon>
        <taxon>Ascomycota</taxon>
        <taxon>Saccharomycotina</taxon>
        <taxon>Pichiomycetes</taxon>
        <taxon>Pichiales</taxon>
        <taxon>Pichiaceae</taxon>
        <taxon>Ogataea</taxon>
        <taxon>Ogataea/Candida clade</taxon>
    </lineage>
</organism>
<evidence type="ECO:0000313" key="1">
    <source>
        <dbReference type="EMBL" id="GME87597.1"/>
    </source>
</evidence>